<organism evidence="2 3">
    <name type="scientific">Aquimonas voraii</name>
    <dbReference type="NCBI Taxonomy" id="265719"/>
    <lineage>
        <taxon>Bacteria</taxon>
        <taxon>Pseudomonadati</taxon>
        <taxon>Pseudomonadota</taxon>
        <taxon>Gammaproteobacteria</taxon>
        <taxon>Lysobacterales</taxon>
        <taxon>Lysobacteraceae</taxon>
        <taxon>Aquimonas</taxon>
    </lineage>
</organism>
<keyword evidence="3" id="KW-1185">Reference proteome</keyword>
<gene>
    <name evidence="2" type="ORF">SAMN04488509_106174</name>
</gene>
<feature type="chain" id="PRO_5011792454" evidence="1">
    <location>
        <begin position="23"/>
        <end position="143"/>
    </location>
</feature>
<dbReference type="AlphaFoldDB" id="A0A1G6XD23"/>
<dbReference type="EMBL" id="FNAG01000006">
    <property type="protein sequence ID" value="SDD76109.1"/>
    <property type="molecule type" value="Genomic_DNA"/>
</dbReference>
<name>A0A1G6XD23_9GAMM</name>
<sequence>MRVILQSMFRVAVLLCPLAAGAHDTLPEDWCQDGHLPPAVAREFNFDEDELMARIRAFEETHDHSRKPPQPGLFDSRCGIVDMWSWADLIAAGYCAETSEEANAMPIILDPPSFLDTEHHREYRLSEGLRGACVVCEKKDSAR</sequence>
<reference evidence="2 3" key="1">
    <citation type="submission" date="2016-10" db="EMBL/GenBank/DDBJ databases">
        <authorList>
            <person name="de Groot N.N."/>
        </authorList>
    </citation>
    <scope>NUCLEOTIDE SEQUENCE [LARGE SCALE GENOMIC DNA]</scope>
    <source>
        <strain evidence="2 3">DSM 16957</strain>
    </source>
</reference>
<feature type="signal peptide" evidence="1">
    <location>
        <begin position="1"/>
        <end position="22"/>
    </location>
</feature>
<protein>
    <submittedName>
        <fullName evidence="2">Uncharacterized protein</fullName>
    </submittedName>
</protein>
<keyword evidence="1" id="KW-0732">Signal</keyword>
<evidence type="ECO:0000313" key="3">
    <source>
        <dbReference type="Proteomes" id="UP000199603"/>
    </source>
</evidence>
<evidence type="ECO:0000313" key="2">
    <source>
        <dbReference type="EMBL" id="SDD76109.1"/>
    </source>
</evidence>
<dbReference type="RefSeq" id="WP_091242922.1">
    <property type="nucleotide sequence ID" value="NZ_FNAG01000006.1"/>
</dbReference>
<accession>A0A1G6XD23</accession>
<dbReference type="OrthoDB" id="6025516at2"/>
<dbReference type="Proteomes" id="UP000199603">
    <property type="component" value="Unassembled WGS sequence"/>
</dbReference>
<evidence type="ECO:0000256" key="1">
    <source>
        <dbReference type="SAM" id="SignalP"/>
    </source>
</evidence>
<proteinExistence type="predicted"/>